<organism evidence="2 3">
    <name type="scientific">Candidatus Woesebacteria bacterium RIFCSPHIGHO2_01_FULL_41_10</name>
    <dbReference type="NCBI Taxonomy" id="1802500"/>
    <lineage>
        <taxon>Bacteria</taxon>
        <taxon>Candidatus Woeseibacteriota</taxon>
    </lineage>
</organism>
<evidence type="ECO:0000313" key="3">
    <source>
        <dbReference type="Proteomes" id="UP000177263"/>
    </source>
</evidence>
<proteinExistence type="predicted"/>
<reference evidence="2 3" key="1">
    <citation type="journal article" date="2016" name="Nat. Commun.">
        <title>Thousands of microbial genomes shed light on interconnected biogeochemical processes in an aquifer system.</title>
        <authorList>
            <person name="Anantharaman K."/>
            <person name="Brown C.T."/>
            <person name="Hug L.A."/>
            <person name="Sharon I."/>
            <person name="Castelle C.J."/>
            <person name="Probst A.J."/>
            <person name="Thomas B.C."/>
            <person name="Singh A."/>
            <person name="Wilkins M.J."/>
            <person name="Karaoz U."/>
            <person name="Brodie E.L."/>
            <person name="Williams K.H."/>
            <person name="Hubbard S.S."/>
            <person name="Banfield J.F."/>
        </authorList>
    </citation>
    <scope>NUCLEOTIDE SEQUENCE [LARGE SCALE GENOMIC DNA]</scope>
</reference>
<dbReference type="EMBL" id="MGGM01000032">
    <property type="protein sequence ID" value="OGM28310.1"/>
    <property type="molecule type" value="Genomic_DNA"/>
</dbReference>
<accession>A0A1F7YM90</accession>
<keyword evidence="1" id="KW-0812">Transmembrane</keyword>
<comment type="caution">
    <text evidence="2">The sequence shown here is derived from an EMBL/GenBank/DDBJ whole genome shotgun (WGS) entry which is preliminary data.</text>
</comment>
<evidence type="ECO:0000256" key="1">
    <source>
        <dbReference type="SAM" id="Phobius"/>
    </source>
</evidence>
<feature type="transmembrane region" description="Helical" evidence="1">
    <location>
        <begin position="12"/>
        <end position="35"/>
    </location>
</feature>
<dbReference type="Proteomes" id="UP000177263">
    <property type="component" value="Unassembled WGS sequence"/>
</dbReference>
<name>A0A1F7YM90_9BACT</name>
<dbReference type="AlphaFoldDB" id="A0A1F7YM90"/>
<evidence type="ECO:0008006" key="4">
    <source>
        <dbReference type="Google" id="ProtNLM"/>
    </source>
</evidence>
<gene>
    <name evidence="2" type="ORF">A2801_02530</name>
</gene>
<sequence length="165" mass="18572">MTNKTQKGYLIIEVMMAIVLFSMVVLTLFGMLSFLQRRTQVSTFEANAGILMQEGMEIAHNALIANWGSYPDDTYKPVFVEVDKRWDLLPGEETEIQTRYSRKIKLSQVCRNTSNGEQIELSSCASLGGVIDKNSKLVITTIGWMEKGAPKELTASFLVFHNDQN</sequence>
<keyword evidence="1" id="KW-1133">Transmembrane helix</keyword>
<keyword evidence="1" id="KW-0472">Membrane</keyword>
<protein>
    <recommendedName>
        <fullName evidence="4">Type 4 fimbrial biogenesis protein PilX N-terminal domain-containing protein</fullName>
    </recommendedName>
</protein>
<evidence type="ECO:0000313" key="2">
    <source>
        <dbReference type="EMBL" id="OGM28310.1"/>
    </source>
</evidence>
<dbReference type="STRING" id="1802500.A2801_02530"/>